<dbReference type="AlphaFoldDB" id="A0A0H5SZH6"/>
<dbReference type="RefSeq" id="WP_103203867.1">
    <property type="nucleotide sequence ID" value="NZ_CVTD020000029.1"/>
</dbReference>
<gene>
    <name evidence="1" type="ORF">HHT355_2617</name>
</gene>
<evidence type="ECO:0000313" key="2">
    <source>
        <dbReference type="Proteomes" id="UP000236497"/>
    </source>
</evidence>
<dbReference type="Proteomes" id="UP000236497">
    <property type="component" value="Unassembled WGS sequence"/>
</dbReference>
<protein>
    <submittedName>
        <fullName evidence="1">Uncharacterized protein</fullName>
    </submittedName>
</protein>
<accession>A0A0H5SZH6</accession>
<reference evidence="1 2" key="1">
    <citation type="submission" date="2015-06" db="EMBL/GenBank/DDBJ databases">
        <authorList>
            <person name="Wibberg Daniel"/>
        </authorList>
    </citation>
    <scope>NUCLEOTIDE SEQUENCE [LARGE SCALE GENOMIC DNA]</scope>
    <source>
        <strain evidence="1 2">T3/55T</strain>
    </source>
</reference>
<dbReference type="OrthoDB" id="2083350at2"/>
<organism evidence="1 2">
    <name type="scientific">Herbinix hemicellulosilytica</name>
    <dbReference type="NCBI Taxonomy" id="1564487"/>
    <lineage>
        <taxon>Bacteria</taxon>
        <taxon>Bacillati</taxon>
        <taxon>Bacillota</taxon>
        <taxon>Clostridia</taxon>
        <taxon>Lachnospirales</taxon>
        <taxon>Lachnospiraceae</taxon>
        <taxon>Herbinix</taxon>
    </lineage>
</organism>
<dbReference type="EMBL" id="CVTD020000029">
    <property type="protein sequence ID" value="CRZ35798.1"/>
    <property type="molecule type" value="Genomic_DNA"/>
</dbReference>
<keyword evidence="2" id="KW-1185">Reference proteome</keyword>
<evidence type="ECO:0000313" key="1">
    <source>
        <dbReference type="EMBL" id="CRZ35798.1"/>
    </source>
</evidence>
<name>A0A0H5SZH6_HERHM</name>
<proteinExistence type="predicted"/>
<sequence>MAVKRINLSFSLDRKDDLEVFNILSKQKYKTDYVIKAVLTYIGERDKGFDKEIVKQAVKEAIAECGGITIENKGKENDSCIQHELPDDIFDMFDNL</sequence>